<keyword evidence="1" id="KW-0175">Coiled coil</keyword>
<dbReference type="AlphaFoldDB" id="A0A6A5G3H2"/>
<feature type="coiled-coil region" evidence="1">
    <location>
        <begin position="25"/>
        <end position="95"/>
    </location>
</feature>
<evidence type="ECO:0000256" key="1">
    <source>
        <dbReference type="SAM" id="Coils"/>
    </source>
</evidence>
<reference evidence="2 3" key="1">
    <citation type="submission" date="2019-12" db="EMBL/GenBank/DDBJ databases">
        <title>Chromosome-level assembly of the Caenorhabditis remanei genome.</title>
        <authorList>
            <person name="Teterina A.A."/>
            <person name="Willis J.H."/>
            <person name="Phillips P.C."/>
        </authorList>
    </citation>
    <scope>NUCLEOTIDE SEQUENCE [LARGE SCALE GENOMIC DNA]</scope>
    <source>
        <strain evidence="2 3">PX506</strain>
        <tissue evidence="2">Whole organism</tissue>
    </source>
</reference>
<evidence type="ECO:0000313" key="3">
    <source>
        <dbReference type="Proteomes" id="UP000483820"/>
    </source>
</evidence>
<dbReference type="KEGG" id="crq:GCK72_025945"/>
<dbReference type="CTD" id="9826284"/>
<sequence>MSYELIIKNLELELQNFKNYISTQNDYFQKQLKEKDDRLRDQEKKLTQHASDMNYLKQEKQQCENYYRNELATRITEYENTKNETLHLKNSLQQKGAECSQLQNLLNKDASNMKQRDKTLRETVALAQVKVLDLQNSNNEGDKNDHLQKLKTLIDQMHSKLET</sequence>
<dbReference type="Proteomes" id="UP000483820">
    <property type="component" value="Chromosome X"/>
</dbReference>
<proteinExistence type="predicted"/>
<evidence type="ECO:0000313" key="2">
    <source>
        <dbReference type="EMBL" id="KAF1749477.1"/>
    </source>
</evidence>
<dbReference type="RefSeq" id="XP_003099988.2">
    <property type="nucleotide sequence ID" value="XM_003099940.2"/>
</dbReference>
<gene>
    <name evidence="2" type="ORF">GCK72_025945</name>
</gene>
<dbReference type="EMBL" id="WUAV01000006">
    <property type="protein sequence ID" value="KAF1749477.1"/>
    <property type="molecule type" value="Genomic_DNA"/>
</dbReference>
<name>A0A6A5G3H2_CAERE</name>
<accession>A0A6A5G3H2</accession>
<protein>
    <submittedName>
        <fullName evidence="2">Uncharacterized protein</fullName>
    </submittedName>
</protein>
<dbReference type="GeneID" id="9826284"/>
<comment type="caution">
    <text evidence="2">The sequence shown here is derived from an EMBL/GenBank/DDBJ whole genome shotgun (WGS) entry which is preliminary data.</text>
</comment>
<organism evidence="2 3">
    <name type="scientific">Caenorhabditis remanei</name>
    <name type="common">Caenorhabditis vulgaris</name>
    <dbReference type="NCBI Taxonomy" id="31234"/>
    <lineage>
        <taxon>Eukaryota</taxon>
        <taxon>Metazoa</taxon>
        <taxon>Ecdysozoa</taxon>
        <taxon>Nematoda</taxon>
        <taxon>Chromadorea</taxon>
        <taxon>Rhabditida</taxon>
        <taxon>Rhabditina</taxon>
        <taxon>Rhabditomorpha</taxon>
        <taxon>Rhabditoidea</taxon>
        <taxon>Rhabditidae</taxon>
        <taxon>Peloderinae</taxon>
        <taxon>Caenorhabditis</taxon>
    </lineage>
</organism>